<accession>A0A9J6BF58</accession>
<dbReference type="OrthoDB" id="6585993at2759"/>
<proteinExistence type="predicted"/>
<organism evidence="1 2">
    <name type="scientific">Polypedilum vanderplanki</name>
    <name type="common">Sleeping chironomid midge</name>
    <dbReference type="NCBI Taxonomy" id="319348"/>
    <lineage>
        <taxon>Eukaryota</taxon>
        <taxon>Metazoa</taxon>
        <taxon>Ecdysozoa</taxon>
        <taxon>Arthropoda</taxon>
        <taxon>Hexapoda</taxon>
        <taxon>Insecta</taxon>
        <taxon>Pterygota</taxon>
        <taxon>Neoptera</taxon>
        <taxon>Endopterygota</taxon>
        <taxon>Diptera</taxon>
        <taxon>Nematocera</taxon>
        <taxon>Chironomoidea</taxon>
        <taxon>Chironomidae</taxon>
        <taxon>Chironominae</taxon>
        <taxon>Polypedilum</taxon>
        <taxon>Polypedilum</taxon>
    </lineage>
</organism>
<dbReference type="AlphaFoldDB" id="A0A9J6BF58"/>
<reference evidence="1" key="1">
    <citation type="submission" date="2021-03" db="EMBL/GenBank/DDBJ databases">
        <title>Chromosome level genome of the anhydrobiotic midge Polypedilum vanderplanki.</title>
        <authorList>
            <person name="Yoshida Y."/>
            <person name="Kikawada T."/>
            <person name="Gusev O."/>
        </authorList>
    </citation>
    <scope>NUCLEOTIDE SEQUENCE</scope>
    <source>
        <strain evidence="1">NIAS01</strain>
        <tissue evidence="1">Whole body or cell culture</tissue>
    </source>
</reference>
<dbReference type="EMBL" id="JADBJN010000004">
    <property type="protein sequence ID" value="KAG5668142.1"/>
    <property type="molecule type" value="Genomic_DNA"/>
</dbReference>
<comment type="caution">
    <text evidence="1">The sequence shown here is derived from an EMBL/GenBank/DDBJ whole genome shotgun (WGS) entry which is preliminary data.</text>
</comment>
<dbReference type="Proteomes" id="UP001107558">
    <property type="component" value="Chromosome 4"/>
</dbReference>
<sequence>MIARCIALEKIEGSFEIPDLLNIKNDIFKICLCSNTHSCSFFFAGMLLGELLNKKYFTTDAQQVVLHVHDQISISHNIIRANIPSSCQNPTCLIPPPSAFRNLLACSTILFCQQAMNQQDSKDFYSNKMILNQHHELHEKLELKIFSCTKTPSSIHVKF</sequence>
<gene>
    <name evidence="1" type="ORF">PVAND_016094</name>
</gene>
<protein>
    <submittedName>
        <fullName evidence="1">Uncharacterized protein</fullName>
    </submittedName>
</protein>
<keyword evidence="2" id="KW-1185">Reference proteome</keyword>
<evidence type="ECO:0000313" key="2">
    <source>
        <dbReference type="Proteomes" id="UP001107558"/>
    </source>
</evidence>
<evidence type="ECO:0000313" key="1">
    <source>
        <dbReference type="EMBL" id="KAG5668142.1"/>
    </source>
</evidence>
<name>A0A9J6BF58_POLVA</name>